<evidence type="ECO:0000256" key="5">
    <source>
        <dbReference type="PROSITE-ProRule" id="PRU00335"/>
    </source>
</evidence>
<dbReference type="RefSeq" id="WP_165391993.1">
    <property type="nucleotide sequence ID" value="NZ_SHLA01000001.1"/>
</dbReference>
<dbReference type="InterPro" id="IPR001647">
    <property type="entry name" value="HTH_TetR"/>
</dbReference>
<gene>
    <name evidence="8" type="ORF">EV380_3334</name>
</gene>
<sequence length="207" mass="23019">MTPPRPQRKSGRPPGADPAARRAEILDAAEKLFSTEGYRGVSMSLVARESGMSQTGLVHHFPTKDDLLSAVLDRRDEHDMAQFDLGRSLRGWEVIRSLIALVRHNESQETMVRLYTSVAGEAVTAGHPANEWLQKHHGASRSMMERSVAEAVELGQLRPDAPAETISRLLIAAMDGLQLQWLTDADYPTMVDDFEALVDTLYARWKA</sequence>
<proteinExistence type="predicted"/>
<feature type="region of interest" description="Disordered" evidence="6">
    <location>
        <begin position="1"/>
        <end position="20"/>
    </location>
</feature>
<keyword evidence="9" id="KW-1185">Reference proteome</keyword>
<evidence type="ECO:0000256" key="1">
    <source>
        <dbReference type="ARBA" id="ARBA00022491"/>
    </source>
</evidence>
<dbReference type="PROSITE" id="PS50977">
    <property type="entry name" value="HTH_TETR_2"/>
    <property type="match status" value="1"/>
</dbReference>
<keyword evidence="3 5" id="KW-0238">DNA-binding</keyword>
<evidence type="ECO:0000256" key="2">
    <source>
        <dbReference type="ARBA" id="ARBA00023015"/>
    </source>
</evidence>
<dbReference type="GO" id="GO:0003677">
    <property type="term" value="F:DNA binding"/>
    <property type="evidence" value="ECO:0007669"/>
    <property type="project" value="UniProtKB-UniRule"/>
</dbReference>
<evidence type="ECO:0000313" key="9">
    <source>
        <dbReference type="Proteomes" id="UP000292685"/>
    </source>
</evidence>
<dbReference type="Proteomes" id="UP000292685">
    <property type="component" value="Unassembled WGS sequence"/>
</dbReference>
<dbReference type="InterPro" id="IPR009057">
    <property type="entry name" value="Homeodomain-like_sf"/>
</dbReference>
<dbReference type="InterPro" id="IPR039538">
    <property type="entry name" value="BetI_C"/>
</dbReference>
<dbReference type="Pfam" id="PF13977">
    <property type="entry name" value="TetR_C_6"/>
    <property type="match status" value="1"/>
</dbReference>
<evidence type="ECO:0000256" key="6">
    <source>
        <dbReference type="SAM" id="MobiDB-lite"/>
    </source>
</evidence>
<dbReference type="SUPFAM" id="SSF46689">
    <property type="entry name" value="Homeodomain-like"/>
    <property type="match status" value="1"/>
</dbReference>
<feature type="compositionally biased region" description="Basic residues" evidence="6">
    <location>
        <begin position="1"/>
        <end position="11"/>
    </location>
</feature>
<evidence type="ECO:0000256" key="4">
    <source>
        <dbReference type="ARBA" id="ARBA00023163"/>
    </source>
</evidence>
<dbReference type="EMBL" id="SHLA01000001">
    <property type="protein sequence ID" value="RZU63710.1"/>
    <property type="molecule type" value="Genomic_DNA"/>
</dbReference>
<dbReference type="PANTHER" id="PTHR47506">
    <property type="entry name" value="TRANSCRIPTIONAL REGULATORY PROTEIN"/>
    <property type="match status" value="1"/>
</dbReference>
<organism evidence="8 9">
    <name type="scientific">Zhihengliuella halotolerans</name>
    <dbReference type="NCBI Taxonomy" id="370736"/>
    <lineage>
        <taxon>Bacteria</taxon>
        <taxon>Bacillati</taxon>
        <taxon>Actinomycetota</taxon>
        <taxon>Actinomycetes</taxon>
        <taxon>Micrococcales</taxon>
        <taxon>Micrococcaceae</taxon>
        <taxon>Zhihengliuella</taxon>
    </lineage>
</organism>
<evidence type="ECO:0000313" key="8">
    <source>
        <dbReference type="EMBL" id="RZU63710.1"/>
    </source>
</evidence>
<dbReference type="Pfam" id="PF00440">
    <property type="entry name" value="TetR_N"/>
    <property type="match status" value="1"/>
</dbReference>
<dbReference type="SUPFAM" id="SSF48498">
    <property type="entry name" value="Tetracyclin repressor-like, C-terminal domain"/>
    <property type="match status" value="1"/>
</dbReference>
<keyword evidence="1" id="KW-0678">Repressor</keyword>
<dbReference type="InterPro" id="IPR036271">
    <property type="entry name" value="Tet_transcr_reg_TetR-rel_C_sf"/>
</dbReference>
<accession>A0A4Q8AH39</accession>
<evidence type="ECO:0000256" key="3">
    <source>
        <dbReference type="ARBA" id="ARBA00023125"/>
    </source>
</evidence>
<dbReference type="Gene3D" id="1.10.357.10">
    <property type="entry name" value="Tetracycline Repressor, domain 2"/>
    <property type="match status" value="1"/>
</dbReference>
<evidence type="ECO:0000259" key="7">
    <source>
        <dbReference type="PROSITE" id="PS50977"/>
    </source>
</evidence>
<dbReference type="PRINTS" id="PR00455">
    <property type="entry name" value="HTHTETR"/>
</dbReference>
<keyword evidence="2" id="KW-0805">Transcription regulation</keyword>
<protein>
    <submittedName>
        <fullName evidence="8">TetR family transcriptional regulator</fullName>
    </submittedName>
</protein>
<dbReference type="PANTHER" id="PTHR47506:SF6">
    <property type="entry name" value="HTH-TYPE TRANSCRIPTIONAL REPRESSOR NEMR"/>
    <property type="match status" value="1"/>
</dbReference>
<comment type="caution">
    <text evidence="8">The sequence shown here is derived from an EMBL/GenBank/DDBJ whole genome shotgun (WGS) entry which is preliminary data.</text>
</comment>
<feature type="domain" description="HTH tetR-type" evidence="7">
    <location>
        <begin position="19"/>
        <end position="79"/>
    </location>
</feature>
<keyword evidence="4" id="KW-0804">Transcription</keyword>
<name>A0A4Q8AH39_9MICC</name>
<feature type="DNA-binding region" description="H-T-H motif" evidence="5">
    <location>
        <begin position="42"/>
        <end position="61"/>
    </location>
</feature>
<reference evidence="8 9" key="1">
    <citation type="submission" date="2019-02" db="EMBL/GenBank/DDBJ databases">
        <title>Sequencing the genomes of 1000 actinobacteria strains.</title>
        <authorList>
            <person name="Klenk H.-P."/>
        </authorList>
    </citation>
    <scope>NUCLEOTIDE SEQUENCE [LARGE SCALE GENOMIC DNA]</scope>
    <source>
        <strain evidence="8 9">DSM 17364</strain>
    </source>
</reference>
<dbReference type="AlphaFoldDB" id="A0A4Q8AH39"/>